<feature type="compositionally biased region" description="Basic and acidic residues" evidence="1">
    <location>
        <begin position="97"/>
        <end position="110"/>
    </location>
</feature>
<feature type="compositionally biased region" description="Low complexity" evidence="1">
    <location>
        <begin position="34"/>
        <end position="45"/>
    </location>
</feature>
<sequence>MGRITMRPPWRRKGDGGCRAVTGEGDARQMDAVRGPAAAGGRRLLPPGPIPPVSARAPIGEIRRRRRYLPPDLRADPAYAIDSESWRTYLSTETDSRRRAGFMGDRDFPFDRPPPTRPRRQQAPPRAQYNGDDDHDNDEYDDYDDDDYIEALAYHNVEVKDDSDDYVAAVFHEWQQAMAEGRTFDFPENMTDDEMAKLGVLVSENDAPVQLPLPARHGVMPPGCRRMKRCGGATGLGRATPRRTTPGSSSRRIPGRLHRRHAASLSASTSSSRRAGARPDGNWPWVIPELIVLDIDEEQQ</sequence>
<keyword evidence="3" id="KW-1185">Reference proteome</keyword>
<feature type="compositionally biased region" description="Acidic residues" evidence="1">
    <location>
        <begin position="131"/>
        <end position="142"/>
    </location>
</feature>
<protein>
    <submittedName>
        <fullName evidence="2">Uncharacterized protein</fullName>
    </submittedName>
</protein>
<gene>
    <name evidence="2" type="ORF">QYE76_007888</name>
</gene>
<feature type="compositionally biased region" description="Basic residues" evidence="1">
    <location>
        <begin position="253"/>
        <end position="262"/>
    </location>
</feature>
<evidence type="ECO:0000313" key="3">
    <source>
        <dbReference type="Proteomes" id="UP001231189"/>
    </source>
</evidence>
<evidence type="ECO:0000313" key="2">
    <source>
        <dbReference type="EMBL" id="KAK1601127.1"/>
    </source>
</evidence>
<name>A0AAD8VB48_LOLMU</name>
<dbReference type="Proteomes" id="UP001231189">
    <property type="component" value="Unassembled WGS sequence"/>
</dbReference>
<evidence type="ECO:0000256" key="1">
    <source>
        <dbReference type="SAM" id="MobiDB-lite"/>
    </source>
</evidence>
<accession>A0AAD8VB48</accession>
<comment type="caution">
    <text evidence="2">The sequence shown here is derived from an EMBL/GenBank/DDBJ whole genome shotgun (WGS) entry which is preliminary data.</text>
</comment>
<feature type="region of interest" description="Disordered" evidence="1">
    <location>
        <begin position="230"/>
        <end position="283"/>
    </location>
</feature>
<feature type="compositionally biased region" description="Low complexity" evidence="1">
    <location>
        <begin position="236"/>
        <end position="252"/>
    </location>
</feature>
<feature type="region of interest" description="Disordered" evidence="1">
    <location>
        <begin position="1"/>
        <end position="68"/>
    </location>
</feature>
<dbReference type="AlphaFoldDB" id="A0AAD8VB48"/>
<organism evidence="2 3">
    <name type="scientific">Lolium multiflorum</name>
    <name type="common">Italian ryegrass</name>
    <name type="synonym">Lolium perenne subsp. multiflorum</name>
    <dbReference type="NCBI Taxonomy" id="4521"/>
    <lineage>
        <taxon>Eukaryota</taxon>
        <taxon>Viridiplantae</taxon>
        <taxon>Streptophyta</taxon>
        <taxon>Embryophyta</taxon>
        <taxon>Tracheophyta</taxon>
        <taxon>Spermatophyta</taxon>
        <taxon>Magnoliopsida</taxon>
        <taxon>Liliopsida</taxon>
        <taxon>Poales</taxon>
        <taxon>Poaceae</taxon>
        <taxon>BOP clade</taxon>
        <taxon>Pooideae</taxon>
        <taxon>Poodae</taxon>
        <taxon>Poeae</taxon>
        <taxon>Poeae Chloroplast Group 2 (Poeae type)</taxon>
        <taxon>Loliodinae</taxon>
        <taxon>Loliinae</taxon>
        <taxon>Lolium</taxon>
    </lineage>
</organism>
<feature type="region of interest" description="Disordered" evidence="1">
    <location>
        <begin position="97"/>
        <end position="142"/>
    </location>
</feature>
<proteinExistence type="predicted"/>
<feature type="compositionally biased region" description="Low complexity" evidence="1">
    <location>
        <begin position="263"/>
        <end position="274"/>
    </location>
</feature>
<reference evidence="2" key="1">
    <citation type="submission" date="2023-07" db="EMBL/GenBank/DDBJ databases">
        <title>A chromosome-level genome assembly of Lolium multiflorum.</title>
        <authorList>
            <person name="Chen Y."/>
            <person name="Copetti D."/>
            <person name="Kolliker R."/>
            <person name="Studer B."/>
        </authorList>
    </citation>
    <scope>NUCLEOTIDE SEQUENCE</scope>
    <source>
        <strain evidence="2">02402/16</strain>
        <tissue evidence="2">Leaf</tissue>
    </source>
</reference>
<dbReference type="EMBL" id="JAUUTY010000505">
    <property type="protein sequence ID" value="KAK1601127.1"/>
    <property type="molecule type" value="Genomic_DNA"/>
</dbReference>